<evidence type="ECO:0000313" key="2">
    <source>
        <dbReference type="Proteomes" id="UP000092650"/>
    </source>
</evidence>
<evidence type="ECO:0008006" key="3">
    <source>
        <dbReference type="Google" id="ProtNLM"/>
    </source>
</evidence>
<dbReference type="AlphaFoldDB" id="A0A1C7E8L6"/>
<proteinExistence type="predicted"/>
<dbReference type="STRING" id="1038856.BBI15_07330"/>
<name>A0A1C7E8L6_9BACL</name>
<gene>
    <name evidence="1" type="ORF">BBI15_07330</name>
</gene>
<protein>
    <recommendedName>
        <fullName evidence="3">Type II toxin-antitoxin system RelE/ParE family toxin</fullName>
    </recommendedName>
</protein>
<organism evidence="1 2">
    <name type="scientific">Planococcus plakortidis</name>
    <dbReference type="NCBI Taxonomy" id="1038856"/>
    <lineage>
        <taxon>Bacteria</taxon>
        <taxon>Bacillati</taxon>
        <taxon>Bacillota</taxon>
        <taxon>Bacilli</taxon>
        <taxon>Bacillales</taxon>
        <taxon>Caryophanaceae</taxon>
        <taxon>Planococcus</taxon>
    </lineage>
</organism>
<accession>A0A1C7E8L6</accession>
<dbReference type="EMBL" id="CP016539">
    <property type="protein sequence ID" value="ANU20035.1"/>
    <property type="molecule type" value="Genomic_DNA"/>
</dbReference>
<keyword evidence="2" id="KW-1185">Reference proteome</keyword>
<dbReference type="KEGG" id="ppla:BBI15_07330"/>
<sequence length="148" mass="17765">MRKHEIVELGNMEAFQSMLLINAQQEQQTKKPGVWSSLLATYIRQREIISYNPYPESNEFEPDDEVPPSIKLLTRNIDPRFENELYRWGLQNFSVANYRIIFAVYDYYKVLLLHVFDKQYNNDVKREDIKPAELVYDEYLGQFPSKYR</sequence>
<dbReference type="Proteomes" id="UP000092650">
    <property type="component" value="Chromosome"/>
</dbReference>
<evidence type="ECO:0000313" key="1">
    <source>
        <dbReference type="EMBL" id="ANU20035.1"/>
    </source>
</evidence>
<reference evidence="1" key="1">
    <citation type="submission" date="2016-10" db="EMBL/GenBank/DDBJ databases">
        <authorList>
            <person name="See-Too W.S."/>
        </authorList>
    </citation>
    <scope>NUCLEOTIDE SEQUENCE [LARGE SCALE GENOMIC DNA]</scope>
    <source>
        <strain evidence="1">DSM 23997</strain>
    </source>
</reference>
<dbReference type="OrthoDB" id="2428246at2"/>
<dbReference type="RefSeq" id="WP_068869761.1">
    <property type="nucleotide sequence ID" value="NZ_CP016539.2"/>
</dbReference>